<dbReference type="InterPro" id="IPR040463">
    <property type="entry name" value="BAP29/BAP31_N"/>
</dbReference>
<feature type="transmembrane region" description="Helical" evidence="1">
    <location>
        <begin position="6"/>
        <end position="26"/>
    </location>
</feature>
<keyword evidence="4" id="KW-1185">Reference proteome</keyword>
<accession>A0AAE0C3F1</accession>
<evidence type="ECO:0000259" key="2">
    <source>
        <dbReference type="Pfam" id="PF05529"/>
    </source>
</evidence>
<dbReference type="Pfam" id="PF05529">
    <property type="entry name" value="Bap31"/>
    <property type="match status" value="1"/>
</dbReference>
<feature type="transmembrane region" description="Helical" evidence="1">
    <location>
        <begin position="98"/>
        <end position="115"/>
    </location>
</feature>
<reference evidence="3 4" key="1">
    <citation type="journal article" date="2015" name="Genome Biol. Evol.">
        <title>Comparative Genomics of a Bacterivorous Green Alga Reveals Evolutionary Causalities and Consequences of Phago-Mixotrophic Mode of Nutrition.</title>
        <authorList>
            <person name="Burns J.A."/>
            <person name="Paasch A."/>
            <person name="Narechania A."/>
            <person name="Kim E."/>
        </authorList>
    </citation>
    <scope>NUCLEOTIDE SEQUENCE [LARGE SCALE GENOMIC DNA]</scope>
    <source>
        <strain evidence="3 4">PLY_AMNH</strain>
    </source>
</reference>
<feature type="domain" description="BAP29/BAP31 transmembrane" evidence="2">
    <location>
        <begin position="4"/>
        <end position="130"/>
    </location>
</feature>
<gene>
    <name evidence="3" type="ORF">CYMTET_43648</name>
</gene>
<sequence>MGGWELVAHYMIPVPLVLCVMVSLPLPRFLSKTVLKTVDAFLGLQIFGLSLVKFMIAFSLLLFAGTLRDSSKVLDDLSGVSPNVEMGMKAKKWRAERNFWMSSLVLAMWLMLYVVHKLRKRVFELENKNAKEN</sequence>
<evidence type="ECO:0000313" key="3">
    <source>
        <dbReference type="EMBL" id="KAK3246830.1"/>
    </source>
</evidence>
<dbReference type="EMBL" id="LGRX02029442">
    <property type="protein sequence ID" value="KAK3246830.1"/>
    <property type="molecule type" value="Genomic_DNA"/>
</dbReference>
<keyword evidence="1" id="KW-1133">Transmembrane helix</keyword>
<proteinExistence type="predicted"/>
<evidence type="ECO:0000256" key="1">
    <source>
        <dbReference type="SAM" id="Phobius"/>
    </source>
</evidence>
<name>A0AAE0C3F1_9CHLO</name>
<feature type="transmembrane region" description="Helical" evidence="1">
    <location>
        <begin position="38"/>
        <end position="64"/>
    </location>
</feature>
<dbReference type="Proteomes" id="UP001190700">
    <property type="component" value="Unassembled WGS sequence"/>
</dbReference>
<organism evidence="3 4">
    <name type="scientific">Cymbomonas tetramitiformis</name>
    <dbReference type="NCBI Taxonomy" id="36881"/>
    <lineage>
        <taxon>Eukaryota</taxon>
        <taxon>Viridiplantae</taxon>
        <taxon>Chlorophyta</taxon>
        <taxon>Pyramimonadophyceae</taxon>
        <taxon>Pyramimonadales</taxon>
        <taxon>Pyramimonadaceae</taxon>
        <taxon>Cymbomonas</taxon>
    </lineage>
</organism>
<keyword evidence="1" id="KW-0812">Transmembrane</keyword>
<dbReference type="AlphaFoldDB" id="A0AAE0C3F1"/>
<evidence type="ECO:0000313" key="4">
    <source>
        <dbReference type="Proteomes" id="UP001190700"/>
    </source>
</evidence>
<keyword evidence="1" id="KW-0472">Membrane</keyword>
<protein>
    <recommendedName>
        <fullName evidence="2">BAP29/BAP31 transmembrane domain-containing protein</fullName>
    </recommendedName>
</protein>
<comment type="caution">
    <text evidence="3">The sequence shown here is derived from an EMBL/GenBank/DDBJ whole genome shotgun (WGS) entry which is preliminary data.</text>
</comment>